<protein>
    <submittedName>
        <fullName evidence="1">Uncharacterized protein</fullName>
    </submittedName>
</protein>
<dbReference type="Proteomes" id="UP000435910">
    <property type="component" value="Unassembled WGS sequence"/>
</dbReference>
<evidence type="ECO:0000313" key="2">
    <source>
        <dbReference type="Proteomes" id="UP000435910"/>
    </source>
</evidence>
<proteinExistence type="predicted"/>
<dbReference type="EMBL" id="NILC01000019">
    <property type="protein sequence ID" value="TWL29559.1"/>
    <property type="molecule type" value="Genomic_DNA"/>
</dbReference>
<name>A0A8B5YDY5_BACLI</name>
<organism evidence="1 2">
    <name type="scientific">Bacillus licheniformis</name>
    <dbReference type="NCBI Taxonomy" id="1402"/>
    <lineage>
        <taxon>Bacteria</taxon>
        <taxon>Bacillati</taxon>
        <taxon>Bacillota</taxon>
        <taxon>Bacilli</taxon>
        <taxon>Bacillales</taxon>
        <taxon>Bacillaceae</taxon>
        <taxon>Bacillus</taxon>
    </lineage>
</organism>
<sequence>MKLSCENGRRRSQIRFSPDDKDLLPFARTYQGNGFDCGGGVWPLTISPDASSLAAALVSGKIELM</sequence>
<reference evidence="1 2" key="1">
    <citation type="submission" date="2019-06" db="EMBL/GenBank/DDBJ databases">
        <title>Genome sequence analysis of &gt;100 Bacillus licheniformis strains suggests intrinsic resistance to this species.</title>
        <authorList>
            <person name="Wels M."/>
            <person name="Siezen R.J."/>
            <person name="Johansen E."/>
            <person name="Stuer-Lauridsen B."/>
            <person name="Bjerre K."/>
            <person name="Nielsen B.K.K."/>
        </authorList>
    </citation>
    <scope>NUCLEOTIDE SEQUENCE [LARGE SCALE GENOMIC DNA]</scope>
    <source>
        <strain evidence="1 2">BAC-16736</strain>
    </source>
</reference>
<comment type="caution">
    <text evidence="1">The sequence shown here is derived from an EMBL/GenBank/DDBJ whole genome shotgun (WGS) entry which is preliminary data.</text>
</comment>
<dbReference type="AlphaFoldDB" id="A0A8B5YDY5"/>
<evidence type="ECO:0000313" key="1">
    <source>
        <dbReference type="EMBL" id="TWL29559.1"/>
    </source>
</evidence>
<gene>
    <name evidence="1" type="ORF">CHCC16736_0153</name>
</gene>
<accession>A0A8B5YDY5</accession>